<dbReference type="EMBL" id="FNED01000017">
    <property type="protein sequence ID" value="SDJ40741.1"/>
    <property type="molecule type" value="Genomic_DNA"/>
</dbReference>
<dbReference type="STRING" id="47500.AF333_05965"/>
<dbReference type="GO" id="GO:0043683">
    <property type="term" value="P:type IV pilus assembly"/>
    <property type="evidence" value="ECO:0007669"/>
    <property type="project" value="InterPro"/>
</dbReference>
<dbReference type="Pfam" id="PF04350">
    <property type="entry name" value="PilO"/>
    <property type="match status" value="1"/>
</dbReference>
<dbReference type="OrthoDB" id="2679816at2"/>
<dbReference type="Proteomes" id="UP000037269">
    <property type="component" value="Unassembled WGS sequence"/>
</dbReference>
<dbReference type="Gene3D" id="3.30.70.60">
    <property type="match status" value="1"/>
</dbReference>
<dbReference type="RefSeq" id="WP_043067330.1">
    <property type="nucleotide sequence ID" value="NZ_BJOA01000038.1"/>
</dbReference>
<dbReference type="GeneID" id="42304748"/>
<proteinExistence type="predicted"/>
<keyword evidence="2" id="KW-1133">Transmembrane helix</keyword>
<accession>A0A0M0GZ77</accession>
<keyword evidence="2" id="KW-0472">Membrane</keyword>
<feature type="region of interest" description="Disordered" evidence="1">
    <location>
        <begin position="229"/>
        <end position="266"/>
    </location>
</feature>
<dbReference type="GO" id="GO:0043107">
    <property type="term" value="P:type IV pilus-dependent motility"/>
    <property type="evidence" value="ECO:0007669"/>
    <property type="project" value="InterPro"/>
</dbReference>
<feature type="transmembrane region" description="Helical" evidence="2">
    <location>
        <begin position="7"/>
        <end position="27"/>
    </location>
</feature>
<reference evidence="4 6" key="2">
    <citation type="submission" date="2016-10" db="EMBL/GenBank/DDBJ databases">
        <authorList>
            <person name="de Groot N.N."/>
        </authorList>
    </citation>
    <scope>NUCLEOTIDE SEQUENCE [LARGE SCALE GENOMIC DNA]</scope>
    <source>
        <strain evidence="4 6">DSM 2895</strain>
    </source>
</reference>
<gene>
    <name evidence="3" type="ORF">AF333_05965</name>
    <name evidence="4" type="ORF">SAMN04487909_11745</name>
</gene>
<dbReference type="Proteomes" id="UP000182836">
    <property type="component" value="Unassembled WGS sequence"/>
</dbReference>
<reference evidence="3 5" key="1">
    <citation type="submission" date="2015-07" db="EMBL/GenBank/DDBJ databases">
        <title>Fjat-14205 dsm 2895.</title>
        <authorList>
            <person name="Liu B."/>
            <person name="Wang J."/>
            <person name="Zhu Y."/>
            <person name="Liu G."/>
            <person name="Chen Q."/>
            <person name="Chen Z."/>
            <person name="Lan J."/>
            <person name="Che J."/>
            <person name="Ge C."/>
            <person name="Shi H."/>
            <person name="Pan Z."/>
            <person name="Liu X."/>
        </authorList>
    </citation>
    <scope>NUCLEOTIDE SEQUENCE [LARGE SCALE GENOMIC DNA]</scope>
    <source>
        <strain evidence="3 5">DSM 2895</strain>
    </source>
</reference>
<dbReference type="EMBL" id="LGUG01000004">
    <property type="protein sequence ID" value="KON95094.1"/>
    <property type="molecule type" value="Genomic_DNA"/>
</dbReference>
<organism evidence="3 5">
    <name type="scientific">Aneurinibacillus migulanus</name>
    <name type="common">Bacillus migulanus</name>
    <dbReference type="NCBI Taxonomy" id="47500"/>
    <lineage>
        <taxon>Bacteria</taxon>
        <taxon>Bacillati</taxon>
        <taxon>Bacillota</taxon>
        <taxon>Bacilli</taxon>
        <taxon>Bacillales</taxon>
        <taxon>Paenibacillaceae</taxon>
        <taxon>Aneurinibacillus group</taxon>
        <taxon>Aneurinibacillus</taxon>
    </lineage>
</organism>
<evidence type="ECO:0000256" key="1">
    <source>
        <dbReference type="SAM" id="MobiDB-lite"/>
    </source>
</evidence>
<evidence type="ECO:0000313" key="3">
    <source>
        <dbReference type="EMBL" id="KON95094.1"/>
    </source>
</evidence>
<evidence type="ECO:0000313" key="5">
    <source>
        <dbReference type="Proteomes" id="UP000037269"/>
    </source>
</evidence>
<dbReference type="InterPro" id="IPR014717">
    <property type="entry name" value="Transl_elong_EF1B/ribsomal_bS6"/>
</dbReference>
<dbReference type="InterPro" id="IPR007445">
    <property type="entry name" value="PilO"/>
</dbReference>
<keyword evidence="2" id="KW-0812">Transmembrane</keyword>
<protein>
    <submittedName>
        <fullName evidence="4">Type II secretion system (T2SS), protein M subtype b</fullName>
    </submittedName>
</protein>
<evidence type="ECO:0000313" key="6">
    <source>
        <dbReference type="Proteomes" id="UP000182836"/>
    </source>
</evidence>
<feature type="compositionally biased region" description="Polar residues" evidence="1">
    <location>
        <begin position="256"/>
        <end position="266"/>
    </location>
</feature>
<sequence>MDEKQRQYVLLGLAILFLLLAVFYYLYLTPVLEKKQETQIQLEQKKAELAIVNQKQTVKDSRPPQEKLRQIAELFPVKSYDDQLVKDFGELQSISNISIESATFEEKKEMKTTELAKEIVSDKASENPPTSVETQGKVAGITRADLEKYLPTSSVRSVQIKLGVKGDYKDIYAFVTEIQQMSRYLRVDKLSFNQKEKSDFKIPKDPRLEASLELTGYYAPQYASLLDKLPPVSVEPPSGKWDPTQYPVIKKEDVQTKNNTQPPSTP</sequence>
<dbReference type="PATRIC" id="fig|47500.9.peg.2330"/>
<keyword evidence="5" id="KW-1185">Reference proteome</keyword>
<name>A0A0M0GZ77_ANEMI</name>
<evidence type="ECO:0000256" key="2">
    <source>
        <dbReference type="SAM" id="Phobius"/>
    </source>
</evidence>
<dbReference type="AlphaFoldDB" id="A0A0M0GZ77"/>
<evidence type="ECO:0000313" key="4">
    <source>
        <dbReference type="EMBL" id="SDJ40741.1"/>
    </source>
</evidence>